<dbReference type="InterPro" id="IPR000994">
    <property type="entry name" value="Pept_M24"/>
</dbReference>
<dbReference type="PRINTS" id="PR00599">
    <property type="entry name" value="MAPEPTIDASE"/>
</dbReference>
<comment type="cofactor">
    <cofactor evidence="6">
        <name>Co(2+)</name>
        <dbReference type="ChEBI" id="CHEBI:48828"/>
    </cofactor>
    <cofactor evidence="6">
        <name>Zn(2+)</name>
        <dbReference type="ChEBI" id="CHEBI:29105"/>
    </cofactor>
    <cofactor evidence="6">
        <name>Mn(2+)</name>
        <dbReference type="ChEBI" id="CHEBI:29035"/>
    </cofactor>
    <cofactor evidence="6">
        <name>Fe(2+)</name>
        <dbReference type="ChEBI" id="CHEBI:29033"/>
    </cofactor>
    <text evidence="6">Binds 2 divalent metal cations per subunit. Has a high-affinity and a low affinity metal-binding site. The true nature of the physiological cofactor is under debate. The enzyme is active with cobalt, zinc, manganese or divalent iron ions.</text>
</comment>
<dbReference type="InterPro" id="IPR036005">
    <property type="entry name" value="Creatinase/aminopeptidase-like"/>
</dbReference>
<comment type="similarity">
    <text evidence="6">Belongs to the peptidase M24A family.</text>
</comment>
<comment type="catalytic activity">
    <reaction evidence="6">
        <text>Release of N-terminal amino acids, preferentially methionine, from peptides and arylamides.</text>
        <dbReference type="EC" id="3.4.11.18"/>
    </reaction>
</comment>
<evidence type="ECO:0000313" key="9">
    <source>
        <dbReference type="Proteomes" id="UP000177250"/>
    </source>
</evidence>
<dbReference type="EC" id="3.4.11.18" evidence="6"/>
<keyword evidence="2 6" id="KW-0031">Aminopeptidase</keyword>
<dbReference type="Gene3D" id="3.90.230.10">
    <property type="entry name" value="Creatinase/methionine aminopeptidase superfamily"/>
    <property type="match status" value="1"/>
</dbReference>
<evidence type="ECO:0000256" key="3">
    <source>
        <dbReference type="ARBA" id="ARBA00022670"/>
    </source>
</evidence>
<dbReference type="Pfam" id="PF00557">
    <property type="entry name" value="Peptidase_M24"/>
    <property type="match status" value="1"/>
</dbReference>
<comment type="function">
    <text evidence="1">Removes the N-terminal methionine from nascent proteins. The N-terminal methionine is often cleaved when the second residue in the primary sequence is small and uncharged (Met-Ala-, Cys, Gly, Pro, Ser, Thr, or Val). Requires deformylation of the N(alpha)-formylated initiator methionine before it can be hydrolyzed.</text>
</comment>
<evidence type="ECO:0000256" key="6">
    <source>
        <dbReference type="RuleBase" id="RU003653"/>
    </source>
</evidence>
<dbReference type="STRING" id="1797545.A3B15_00340"/>
<sequence>MITIKKPEEIEILRQGGRILAGILNDLIKAAKPGAKTIELDQLAERLILENGGIPSFKNYKGHADDRPFPTTICAAVNTQLVHAPAGDYALKTGDILSLDLGMKYPAQGKGFFTDMTITIPIGRVSPLARKVIKVTKTSLEVGLAQIREGNYISDISRAIQNYVESEGFSVVRQLVGHGVGYEVHEDPRIPNYLDPKQPPVQLKAGMVLAIEPMVNVGHYGVKTGADGWTVETADDNLCAHFEHTVAVTKDGCE</sequence>
<name>A0A1G1YM93_9BACT</name>
<comment type="caution">
    <text evidence="8">The sequence shown here is derived from an EMBL/GenBank/DDBJ whole genome shotgun (WGS) entry which is preliminary data.</text>
</comment>
<evidence type="ECO:0000256" key="1">
    <source>
        <dbReference type="ARBA" id="ARBA00002521"/>
    </source>
</evidence>
<dbReference type="PANTHER" id="PTHR43330">
    <property type="entry name" value="METHIONINE AMINOPEPTIDASE"/>
    <property type="match status" value="1"/>
</dbReference>
<dbReference type="AlphaFoldDB" id="A0A1G1YM93"/>
<dbReference type="HAMAP" id="MF_01974">
    <property type="entry name" value="MetAP_1"/>
    <property type="match status" value="1"/>
</dbReference>
<accession>A0A1G1YM93</accession>
<dbReference type="EMBL" id="MHIO01000028">
    <property type="protein sequence ID" value="OGY53468.1"/>
    <property type="molecule type" value="Genomic_DNA"/>
</dbReference>
<gene>
    <name evidence="8" type="ORF">A3B15_00340</name>
</gene>
<organism evidence="8 9">
    <name type="scientific">Candidatus Buchananbacteria bacterium RIFCSPLOWO2_01_FULL_45_31</name>
    <dbReference type="NCBI Taxonomy" id="1797545"/>
    <lineage>
        <taxon>Bacteria</taxon>
        <taxon>Candidatus Buchananiibacteriota</taxon>
    </lineage>
</organism>
<dbReference type="PANTHER" id="PTHR43330:SF27">
    <property type="entry name" value="METHIONINE AMINOPEPTIDASE"/>
    <property type="match status" value="1"/>
</dbReference>
<dbReference type="GO" id="GO:0046872">
    <property type="term" value="F:metal ion binding"/>
    <property type="evidence" value="ECO:0007669"/>
    <property type="project" value="UniProtKB-KW"/>
</dbReference>
<dbReference type="SUPFAM" id="SSF55920">
    <property type="entry name" value="Creatinase/aminopeptidase"/>
    <property type="match status" value="1"/>
</dbReference>
<feature type="domain" description="Peptidase M24" evidence="7">
    <location>
        <begin position="12"/>
        <end position="250"/>
    </location>
</feature>
<evidence type="ECO:0000256" key="2">
    <source>
        <dbReference type="ARBA" id="ARBA00022438"/>
    </source>
</evidence>
<feature type="non-terminal residue" evidence="8">
    <location>
        <position position="254"/>
    </location>
</feature>
<evidence type="ECO:0000313" key="8">
    <source>
        <dbReference type="EMBL" id="OGY53468.1"/>
    </source>
</evidence>
<evidence type="ECO:0000259" key="7">
    <source>
        <dbReference type="Pfam" id="PF00557"/>
    </source>
</evidence>
<dbReference type="NCBIfam" id="TIGR00500">
    <property type="entry name" value="met_pdase_I"/>
    <property type="match status" value="1"/>
</dbReference>
<dbReference type="GO" id="GO:0005829">
    <property type="term" value="C:cytosol"/>
    <property type="evidence" value="ECO:0007669"/>
    <property type="project" value="TreeGrafter"/>
</dbReference>
<keyword evidence="5" id="KW-0378">Hydrolase</keyword>
<dbReference type="InterPro" id="IPR001714">
    <property type="entry name" value="Pept_M24_MAP"/>
</dbReference>
<evidence type="ECO:0000256" key="5">
    <source>
        <dbReference type="ARBA" id="ARBA00022801"/>
    </source>
</evidence>
<dbReference type="CDD" id="cd01086">
    <property type="entry name" value="MetAP1"/>
    <property type="match status" value="1"/>
</dbReference>
<dbReference type="GO" id="GO:0006508">
    <property type="term" value="P:proteolysis"/>
    <property type="evidence" value="ECO:0007669"/>
    <property type="project" value="UniProtKB-KW"/>
</dbReference>
<dbReference type="Proteomes" id="UP000177250">
    <property type="component" value="Unassembled WGS sequence"/>
</dbReference>
<protein>
    <recommendedName>
        <fullName evidence="6">Methionine aminopeptidase</fullName>
        <ecNumber evidence="6">3.4.11.18</ecNumber>
    </recommendedName>
</protein>
<reference evidence="8 9" key="1">
    <citation type="journal article" date="2016" name="Nat. Commun.">
        <title>Thousands of microbial genomes shed light on interconnected biogeochemical processes in an aquifer system.</title>
        <authorList>
            <person name="Anantharaman K."/>
            <person name="Brown C.T."/>
            <person name="Hug L.A."/>
            <person name="Sharon I."/>
            <person name="Castelle C.J."/>
            <person name="Probst A.J."/>
            <person name="Thomas B.C."/>
            <person name="Singh A."/>
            <person name="Wilkins M.J."/>
            <person name="Karaoz U."/>
            <person name="Brodie E.L."/>
            <person name="Williams K.H."/>
            <person name="Hubbard S.S."/>
            <person name="Banfield J.F."/>
        </authorList>
    </citation>
    <scope>NUCLEOTIDE SEQUENCE [LARGE SCALE GENOMIC DNA]</scope>
</reference>
<dbReference type="GO" id="GO:0070006">
    <property type="term" value="F:metalloaminopeptidase activity"/>
    <property type="evidence" value="ECO:0007669"/>
    <property type="project" value="InterPro"/>
</dbReference>
<dbReference type="InterPro" id="IPR002467">
    <property type="entry name" value="Pept_M24A_MAP1"/>
</dbReference>
<evidence type="ECO:0000256" key="4">
    <source>
        <dbReference type="ARBA" id="ARBA00022723"/>
    </source>
</evidence>
<keyword evidence="3 6" id="KW-0645">Protease</keyword>
<proteinExistence type="inferred from homology"/>
<keyword evidence="4 6" id="KW-0479">Metal-binding</keyword>
<dbReference type="GO" id="GO:0004239">
    <property type="term" value="F:initiator methionyl aminopeptidase activity"/>
    <property type="evidence" value="ECO:0007669"/>
    <property type="project" value="UniProtKB-EC"/>
</dbReference>